<feature type="compositionally biased region" description="Polar residues" evidence="1">
    <location>
        <begin position="106"/>
        <end position="115"/>
    </location>
</feature>
<keyword evidence="3" id="KW-1185">Reference proteome</keyword>
<evidence type="ECO:0000313" key="3">
    <source>
        <dbReference type="Proteomes" id="UP000479000"/>
    </source>
</evidence>
<evidence type="ECO:0000256" key="1">
    <source>
        <dbReference type="SAM" id="MobiDB-lite"/>
    </source>
</evidence>
<dbReference type="Proteomes" id="UP000479000">
    <property type="component" value="Unassembled WGS sequence"/>
</dbReference>
<organism evidence="2 3">
    <name type="scientific">Nesidiocoris tenuis</name>
    <dbReference type="NCBI Taxonomy" id="355587"/>
    <lineage>
        <taxon>Eukaryota</taxon>
        <taxon>Metazoa</taxon>
        <taxon>Ecdysozoa</taxon>
        <taxon>Arthropoda</taxon>
        <taxon>Hexapoda</taxon>
        <taxon>Insecta</taxon>
        <taxon>Pterygota</taxon>
        <taxon>Neoptera</taxon>
        <taxon>Paraneoptera</taxon>
        <taxon>Hemiptera</taxon>
        <taxon>Heteroptera</taxon>
        <taxon>Panheteroptera</taxon>
        <taxon>Cimicomorpha</taxon>
        <taxon>Miridae</taxon>
        <taxon>Dicyphina</taxon>
        <taxon>Nesidiocoris</taxon>
    </lineage>
</organism>
<feature type="region of interest" description="Disordered" evidence="1">
    <location>
        <begin position="1"/>
        <end position="80"/>
    </location>
</feature>
<sequence length="129" mass="14064">MYLPIAGAHFCSRSSEESSSSSDPRFGGDFSLESHQLETSCLQSRSHTSRPSGMSMKPRRSTAVDGSTSRHKANNPYVNRNVLDELGQSWTSPNSPLRAWAVLDESGQSWTSPDSSGRVRTVLDESGQS</sequence>
<accession>A0A6H5G044</accession>
<dbReference type="AlphaFoldDB" id="A0A6H5G044"/>
<feature type="region of interest" description="Disordered" evidence="1">
    <location>
        <begin position="106"/>
        <end position="129"/>
    </location>
</feature>
<feature type="compositionally biased region" description="Polar residues" evidence="1">
    <location>
        <begin position="33"/>
        <end position="52"/>
    </location>
</feature>
<name>A0A6H5G044_9HEMI</name>
<dbReference type="EMBL" id="CADCXU010002832">
    <property type="protein sequence ID" value="CAA9994933.1"/>
    <property type="molecule type" value="Genomic_DNA"/>
</dbReference>
<reference evidence="2 3" key="1">
    <citation type="submission" date="2020-02" db="EMBL/GenBank/DDBJ databases">
        <authorList>
            <person name="Ferguson B K."/>
        </authorList>
    </citation>
    <scope>NUCLEOTIDE SEQUENCE [LARGE SCALE GENOMIC DNA]</scope>
</reference>
<protein>
    <submittedName>
        <fullName evidence="2">Uncharacterized protein</fullName>
    </submittedName>
</protein>
<evidence type="ECO:0000313" key="2">
    <source>
        <dbReference type="EMBL" id="CAA9994933.1"/>
    </source>
</evidence>
<feature type="compositionally biased region" description="Low complexity" evidence="1">
    <location>
        <begin position="17"/>
        <end position="31"/>
    </location>
</feature>
<proteinExistence type="predicted"/>
<gene>
    <name evidence="2" type="ORF">NTEN_LOCUS1749</name>
</gene>